<comment type="similarity">
    <text evidence="1">Belongs to the TBP family.</text>
</comment>
<evidence type="ECO:0000313" key="6">
    <source>
        <dbReference type="Proteomes" id="UP001596312"/>
    </source>
</evidence>
<dbReference type="PRINTS" id="PR00686">
    <property type="entry name" value="TIFACTORIID"/>
</dbReference>
<evidence type="ECO:0000256" key="3">
    <source>
        <dbReference type="ARBA" id="ARBA00023125"/>
    </source>
</evidence>
<sequence length="72" mass="8117">MLTQLALVAGLEQAEYEPEQFPGLIYRGNESESVFLVFASGKVVITGVTTNEAVYQSFQNFTEKLADWRLRD</sequence>
<dbReference type="Gene3D" id="3.30.310.10">
    <property type="entry name" value="TATA-Binding Protein"/>
    <property type="match status" value="1"/>
</dbReference>
<dbReference type="PANTHER" id="PTHR10126">
    <property type="entry name" value="TATA-BOX BINDING PROTEIN"/>
    <property type="match status" value="1"/>
</dbReference>
<dbReference type="InterPro" id="IPR000814">
    <property type="entry name" value="TBP"/>
</dbReference>
<evidence type="ECO:0000313" key="5">
    <source>
        <dbReference type="EMBL" id="MFC6907109.1"/>
    </source>
</evidence>
<dbReference type="RefSeq" id="WP_390220987.1">
    <property type="nucleotide sequence ID" value="NZ_JBBMXV010000007.1"/>
</dbReference>
<keyword evidence="2" id="KW-0677">Repeat</keyword>
<organism evidence="5 6">
    <name type="scientific">Halalkalicoccus tibetensis</name>
    <dbReference type="NCBI Taxonomy" id="175632"/>
    <lineage>
        <taxon>Archaea</taxon>
        <taxon>Methanobacteriati</taxon>
        <taxon>Methanobacteriota</taxon>
        <taxon>Stenosarchaea group</taxon>
        <taxon>Halobacteria</taxon>
        <taxon>Halobacteriales</taxon>
        <taxon>Halococcaceae</taxon>
        <taxon>Halalkalicoccus</taxon>
    </lineage>
</organism>
<dbReference type="Pfam" id="PF00352">
    <property type="entry name" value="TBP"/>
    <property type="match status" value="1"/>
</dbReference>
<evidence type="ECO:0000256" key="1">
    <source>
        <dbReference type="ARBA" id="ARBA00005560"/>
    </source>
</evidence>
<dbReference type="EMBL" id="JBHSXQ010000007">
    <property type="protein sequence ID" value="MFC6907109.1"/>
    <property type="molecule type" value="Genomic_DNA"/>
</dbReference>
<protein>
    <recommendedName>
        <fullName evidence="7">TATA-box-binding protein</fullName>
    </recommendedName>
</protein>
<dbReference type="SUPFAM" id="SSF55945">
    <property type="entry name" value="TATA-box binding protein-like"/>
    <property type="match status" value="1"/>
</dbReference>
<reference evidence="5 6" key="1">
    <citation type="journal article" date="2019" name="Int. J. Syst. Evol. Microbiol.">
        <title>The Global Catalogue of Microorganisms (GCM) 10K type strain sequencing project: providing services to taxonomists for standard genome sequencing and annotation.</title>
        <authorList>
            <consortium name="The Broad Institute Genomics Platform"/>
            <consortium name="The Broad Institute Genome Sequencing Center for Infectious Disease"/>
            <person name="Wu L."/>
            <person name="Ma J."/>
        </authorList>
    </citation>
    <scope>NUCLEOTIDE SEQUENCE [LARGE SCALE GENOMIC DNA]</scope>
    <source>
        <strain evidence="5 6">CGMCC 1.3240</strain>
    </source>
</reference>
<proteinExistence type="inferred from homology"/>
<dbReference type="InterPro" id="IPR012295">
    <property type="entry name" value="TBP_dom_sf"/>
</dbReference>
<gene>
    <name evidence="5" type="ORF">ACFQGH_18145</name>
</gene>
<evidence type="ECO:0000256" key="2">
    <source>
        <dbReference type="ARBA" id="ARBA00022737"/>
    </source>
</evidence>
<keyword evidence="3" id="KW-0238">DNA-binding</keyword>
<dbReference type="GO" id="GO:0003677">
    <property type="term" value="F:DNA binding"/>
    <property type="evidence" value="ECO:0007669"/>
    <property type="project" value="UniProtKB-KW"/>
</dbReference>
<keyword evidence="6" id="KW-1185">Reference proteome</keyword>
<accession>A0ABD5VDW0</accession>
<dbReference type="AlphaFoldDB" id="A0ABD5VDW0"/>
<evidence type="ECO:0000256" key="4">
    <source>
        <dbReference type="ARBA" id="ARBA00023163"/>
    </source>
</evidence>
<keyword evidence="4" id="KW-0804">Transcription</keyword>
<dbReference type="Proteomes" id="UP001596312">
    <property type="component" value="Unassembled WGS sequence"/>
</dbReference>
<evidence type="ECO:0008006" key="7">
    <source>
        <dbReference type="Google" id="ProtNLM"/>
    </source>
</evidence>
<comment type="caution">
    <text evidence="5">The sequence shown here is derived from an EMBL/GenBank/DDBJ whole genome shotgun (WGS) entry which is preliminary data.</text>
</comment>
<name>A0ABD5VDW0_9EURY</name>